<dbReference type="FunCoup" id="A0A540VFS7">
    <property type="interactions" value="452"/>
</dbReference>
<dbReference type="InterPro" id="IPR000453">
    <property type="entry name" value="Chorismate_synth"/>
</dbReference>
<dbReference type="Gene3D" id="3.60.150.10">
    <property type="entry name" value="Chorismate synthase AroC"/>
    <property type="match status" value="1"/>
</dbReference>
<feature type="binding site" evidence="11">
    <location>
        <begin position="293"/>
        <end position="294"/>
    </location>
    <ligand>
        <name>FMN</name>
        <dbReference type="ChEBI" id="CHEBI:58210"/>
    </ligand>
</feature>
<feature type="binding site" evidence="11">
    <location>
        <position position="47"/>
    </location>
    <ligand>
        <name>NADP(+)</name>
        <dbReference type="ChEBI" id="CHEBI:58349"/>
    </ligand>
</feature>
<reference evidence="12 13" key="1">
    <citation type="submission" date="2019-06" db="EMBL/GenBank/DDBJ databases">
        <title>Genome sequence of Litorilinea aerophila BAA-2444.</title>
        <authorList>
            <person name="Maclea K.S."/>
            <person name="Maurais E.G."/>
            <person name="Iannazzi L.C."/>
        </authorList>
    </citation>
    <scope>NUCLEOTIDE SEQUENCE [LARGE SCALE GENOMIC DNA]</scope>
    <source>
        <strain evidence="12 13">ATCC BAA-2444</strain>
    </source>
</reference>
<dbReference type="InParanoid" id="A0A540VFS7"/>
<evidence type="ECO:0000256" key="7">
    <source>
        <dbReference type="ARBA" id="ARBA00022827"/>
    </source>
</evidence>
<name>A0A540VFS7_9CHLR</name>
<dbReference type="Proteomes" id="UP000317371">
    <property type="component" value="Unassembled WGS sequence"/>
</dbReference>
<comment type="function">
    <text evidence="11">Catalyzes the anti-1,4-elimination of the C-3 phosphate and the C-6 proR hydrogen from 5-enolpyruvylshikimate-3-phosphate (EPSP) to yield chorismate, which is the branch point compound that serves as the starting substrate for the three terminal pathways of aromatic amino acid biosynthesis. This reaction introduces a second double bond into the aromatic ring system.</text>
</comment>
<gene>
    <name evidence="11 12" type="primary">aroC</name>
    <name evidence="12" type="ORF">FKZ61_10845</name>
</gene>
<keyword evidence="9 11" id="KW-0057">Aromatic amino acid biosynthesis</keyword>
<dbReference type="GO" id="GO:0009073">
    <property type="term" value="P:aromatic amino acid family biosynthetic process"/>
    <property type="evidence" value="ECO:0007669"/>
    <property type="project" value="UniProtKB-KW"/>
</dbReference>
<keyword evidence="7 11" id="KW-0274">FAD</keyword>
<evidence type="ECO:0000256" key="5">
    <source>
        <dbReference type="ARBA" id="ARBA00022630"/>
    </source>
</evidence>
<evidence type="ECO:0000256" key="9">
    <source>
        <dbReference type="ARBA" id="ARBA00023141"/>
    </source>
</evidence>
<keyword evidence="5 11" id="KW-0285">Flavoprotein</keyword>
<proteinExistence type="inferred from homology"/>
<dbReference type="AlphaFoldDB" id="A0A540VFS7"/>
<evidence type="ECO:0000256" key="11">
    <source>
        <dbReference type="HAMAP-Rule" id="MF_00300"/>
    </source>
</evidence>
<dbReference type="PIRSF" id="PIRSF001456">
    <property type="entry name" value="Chorismate_synth"/>
    <property type="match status" value="1"/>
</dbReference>
<dbReference type="GO" id="GO:0004107">
    <property type="term" value="F:chorismate synthase activity"/>
    <property type="evidence" value="ECO:0007669"/>
    <property type="project" value="UniProtKB-UniRule"/>
</dbReference>
<evidence type="ECO:0000256" key="4">
    <source>
        <dbReference type="ARBA" id="ARBA00022605"/>
    </source>
</evidence>
<evidence type="ECO:0000256" key="10">
    <source>
        <dbReference type="ARBA" id="ARBA00023239"/>
    </source>
</evidence>
<comment type="pathway">
    <text evidence="1 11">Metabolic intermediate biosynthesis; chorismate biosynthesis; chorismate from D-erythrose 4-phosphate and phosphoenolpyruvate: step 7/7.</text>
</comment>
<keyword evidence="4 11" id="KW-0028">Amino-acid biosynthesis</keyword>
<dbReference type="NCBIfam" id="TIGR00033">
    <property type="entry name" value="aroC"/>
    <property type="match status" value="1"/>
</dbReference>
<accession>A0A540VFS7</accession>
<feature type="binding site" evidence="11">
    <location>
        <position position="333"/>
    </location>
    <ligand>
        <name>FMN</name>
        <dbReference type="ChEBI" id="CHEBI:58210"/>
    </ligand>
</feature>
<dbReference type="PANTHER" id="PTHR21085">
    <property type="entry name" value="CHORISMATE SYNTHASE"/>
    <property type="match status" value="1"/>
</dbReference>
<keyword evidence="8 11" id="KW-0521">NADP</keyword>
<feature type="binding site" evidence="11">
    <location>
        <begin position="348"/>
        <end position="352"/>
    </location>
    <ligand>
        <name>FMN</name>
        <dbReference type="ChEBI" id="CHEBI:58210"/>
    </ligand>
</feature>
<dbReference type="GO" id="GO:0005829">
    <property type="term" value="C:cytosol"/>
    <property type="evidence" value="ECO:0007669"/>
    <property type="project" value="TreeGrafter"/>
</dbReference>
<evidence type="ECO:0000256" key="3">
    <source>
        <dbReference type="ARBA" id="ARBA00013036"/>
    </source>
</evidence>
<dbReference type="GO" id="GO:0008652">
    <property type="term" value="P:amino acid biosynthetic process"/>
    <property type="evidence" value="ECO:0007669"/>
    <property type="project" value="UniProtKB-KW"/>
</dbReference>
<dbReference type="HAMAP" id="MF_00300">
    <property type="entry name" value="Chorismate_synth"/>
    <property type="match status" value="1"/>
</dbReference>
<dbReference type="InterPro" id="IPR035904">
    <property type="entry name" value="Chorismate_synth_AroC_sf"/>
</dbReference>
<organism evidence="12 13">
    <name type="scientific">Litorilinea aerophila</name>
    <dbReference type="NCBI Taxonomy" id="1204385"/>
    <lineage>
        <taxon>Bacteria</taxon>
        <taxon>Bacillati</taxon>
        <taxon>Chloroflexota</taxon>
        <taxon>Caldilineae</taxon>
        <taxon>Caldilineales</taxon>
        <taxon>Caldilineaceae</taxon>
        <taxon>Litorilinea</taxon>
    </lineage>
</organism>
<comment type="similarity">
    <text evidence="2 11">Belongs to the chorismate synthase family.</text>
</comment>
<keyword evidence="13" id="KW-1185">Reference proteome</keyword>
<feature type="binding site" evidence="11">
    <location>
        <begin position="156"/>
        <end position="158"/>
    </location>
    <ligand>
        <name>FMN</name>
        <dbReference type="ChEBI" id="CHEBI:58210"/>
    </ligand>
</feature>
<evidence type="ECO:0000256" key="8">
    <source>
        <dbReference type="ARBA" id="ARBA00022857"/>
    </source>
</evidence>
<evidence type="ECO:0000256" key="6">
    <source>
        <dbReference type="ARBA" id="ARBA00022643"/>
    </source>
</evidence>
<dbReference type="GO" id="GO:0010181">
    <property type="term" value="F:FMN binding"/>
    <property type="evidence" value="ECO:0007669"/>
    <property type="project" value="TreeGrafter"/>
</dbReference>
<dbReference type="RefSeq" id="WP_141610153.1">
    <property type="nucleotide sequence ID" value="NZ_VIGC02000012.1"/>
</dbReference>
<keyword evidence="10 11" id="KW-0456">Lyase</keyword>
<comment type="subunit">
    <text evidence="11">Homotetramer.</text>
</comment>
<evidence type="ECO:0000256" key="1">
    <source>
        <dbReference type="ARBA" id="ARBA00005044"/>
    </source>
</evidence>
<keyword evidence="6 11" id="KW-0288">FMN</keyword>
<feature type="binding site" evidence="11">
    <location>
        <position position="375"/>
    </location>
    <ligand>
        <name>FMN</name>
        <dbReference type="ChEBI" id="CHEBI:58210"/>
    </ligand>
</feature>
<feature type="binding site" evidence="11">
    <location>
        <position position="53"/>
    </location>
    <ligand>
        <name>NADP(+)</name>
        <dbReference type="ChEBI" id="CHEBI:58349"/>
    </ligand>
</feature>
<sequence>MEILGGPLFAVAGAGESHGPAVTTIVFGCPPGLYIRRQEIQAYLDRRRPGSNKHGTPRREADKVILLSGLYQEDHERLLAGGEIATWVDGVESRTEGYEEGFSTGEPIAAVVLSTSKRSGDYAQFAGPTGEVRPGHTDLVKYHKSRGFVDVRGGGRSSYRSTISDVIGGSIARRFLADHFGTAILSSISQVGPLQAPTSLAEHFGRWLAEHPGQAIPQDEIQRVLARLEAAEIYTLDADFAHKAGQLIKQTRIEGDSLGAAVEVVAVNVPPLVGEPLYQSLKVRLMGVLGGLNAVQACEIGAGVAVVARRGSENNDPIRSTGYQRNSHGGLIGGITTGMPLVCKVSFKPTSTIVKPQQSVRKNLEEIEFQLQKGRHDPCVGVRAGVTLESRLAIELMNAVLMHQAQRVDVSQFRLFPQGVPDPSAP</sequence>
<dbReference type="PANTHER" id="PTHR21085:SF0">
    <property type="entry name" value="CHORISMATE SYNTHASE"/>
    <property type="match status" value="1"/>
</dbReference>
<dbReference type="EC" id="4.2.3.5" evidence="3 11"/>
<protein>
    <recommendedName>
        <fullName evidence="3 11">Chorismate synthase</fullName>
        <shortName evidence="11">CS</shortName>
        <ecNumber evidence="3 11">4.2.3.5</ecNumber>
    </recommendedName>
    <alternativeName>
        <fullName evidence="11">5-enolpyruvylshikimate-3-phosphate phospholyase</fullName>
    </alternativeName>
</protein>
<comment type="caution">
    <text evidence="12">The sequence shown here is derived from an EMBL/GenBank/DDBJ whole genome shotgun (WGS) entry which is preliminary data.</text>
</comment>
<comment type="cofactor">
    <cofactor evidence="11">
        <name>FMNH2</name>
        <dbReference type="ChEBI" id="CHEBI:57618"/>
    </cofactor>
    <text evidence="11">Reduced FMN (FMNH(2)).</text>
</comment>
<dbReference type="GO" id="GO:0009423">
    <property type="term" value="P:chorismate biosynthetic process"/>
    <property type="evidence" value="ECO:0007669"/>
    <property type="project" value="UniProtKB-UniRule"/>
</dbReference>
<dbReference type="EMBL" id="VIGC01000012">
    <property type="protein sequence ID" value="TQE95618.1"/>
    <property type="molecule type" value="Genomic_DNA"/>
</dbReference>
<dbReference type="OrthoDB" id="9771806at2"/>
<evidence type="ECO:0000313" key="13">
    <source>
        <dbReference type="Proteomes" id="UP000317371"/>
    </source>
</evidence>
<evidence type="ECO:0000313" key="12">
    <source>
        <dbReference type="EMBL" id="TQE95618.1"/>
    </source>
</evidence>
<dbReference type="SUPFAM" id="SSF103263">
    <property type="entry name" value="Chorismate synthase, AroC"/>
    <property type="match status" value="1"/>
</dbReference>
<dbReference type="UniPathway" id="UPA00053">
    <property type="reaction ID" value="UER00090"/>
</dbReference>
<dbReference type="Pfam" id="PF01264">
    <property type="entry name" value="Chorismate_synt"/>
    <property type="match status" value="1"/>
</dbReference>
<evidence type="ECO:0000256" key="2">
    <source>
        <dbReference type="ARBA" id="ARBA00008014"/>
    </source>
</evidence>
<comment type="catalytic activity">
    <reaction evidence="11">
        <text>5-O-(1-carboxyvinyl)-3-phosphoshikimate = chorismate + phosphate</text>
        <dbReference type="Rhea" id="RHEA:21020"/>
        <dbReference type="ChEBI" id="CHEBI:29748"/>
        <dbReference type="ChEBI" id="CHEBI:43474"/>
        <dbReference type="ChEBI" id="CHEBI:57701"/>
        <dbReference type="EC" id="4.2.3.5"/>
    </reaction>
</comment>